<evidence type="ECO:0008006" key="5">
    <source>
        <dbReference type="Google" id="ProtNLM"/>
    </source>
</evidence>
<feature type="compositionally biased region" description="Pro residues" evidence="1">
    <location>
        <begin position="367"/>
        <end position="381"/>
    </location>
</feature>
<feature type="compositionally biased region" description="Basic residues" evidence="1">
    <location>
        <begin position="58"/>
        <end position="73"/>
    </location>
</feature>
<reference evidence="4" key="2">
    <citation type="submission" date="2024-06" db="EMBL/GenBank/DDBJ databases">
        <title>Micromonospora mangrovi CCTCC AA 2012012 genome sequences.</title>
        <authorList>
            <person name="Gao J."/>
        </authorList>
    </citation>
    <scope>NUCLEOTIDE SEQUENCE</scope>
    <source>
        <strain evidence="4">CCTCC AA 2012012</strain>
    </source>
</reference>
<organism evidence="4">
    <name type="scientific">Micromonospora sp. CCTCC AA 2012012</name>
    <dbReference type="NCBI Taxonomy" id="3111921"/>
    <lineage>
        <taxon>Bacteria</taxon>
        <taxon>Bacillati</taxon>
        <taxon>Actinomycetota</taxon>
        <taxon>Actinomycetes</taxon>
        <taxon>Micromonosporales</taxon>
        <taxon>Micromonosporaceae</taxon>
        <taxon>Micromonospora</taxon>
    </lineage>
</organism>
<dbReference type="AlphaFoldDB" id="A0AAU8HE26"/>
<evidence type="ECO:0000256" key="2">
    <source>
        <dbReference type="SAM" id="Phobius"/>
    </source>
</evidence>
<feature type="compositionally biased region" description="Basic and acidic residues" evidence="1">
    <location>
        <begin position="36"/>
        <end position="57"/>
    </location>
</feature>
<proteinExistence type="predicted"/>
<evidence type="ECO:0000313" key="4">
    <source>
        <dbReference type="EMBL" id="XCH73640.1"/>
    </source>
</evidence>
<feature type="region of interest" description="Disordered" evidence="1">
    <location>
        <begin position="36"/>
        <end position="73"/>
    </location>
</feature>
<feature type="transmembrane region" description="Helical" evidence="2">
    <location>
        <begin position="181"/>
        <end position="201"/>
    </location>
</feature>
<feature type="transmembrane region" description="Helical" evidence="2">
    <location>
        <begin position="117"/>
        <end position="138"/>
    </location>
</feature>
<feature type="transmembrane region" description="Helical" evidence="2">
    <location>
        <begin position="158"/>
        <end position="175"/>
    </location>
</feature>
<reference evidence="3" key="1">
    <citation type="submission" date="2024-01" db="EMBL/GenBank/DDBJ databases">
        <title>The genome sequence of Micromonospora mangrovi CCTCC AA 2012012.</title>
        <authorList>
            <person name="Gao J."/>
        </authorList>
    </citation>
    <scope>NUCLEOTIDE SEQUENCE</scope>
    <source>
        <strain evidence="3">CCTCC AA 2012012</strain>
    </source>
</reference>
<keyword evidence="2" id="KW-0812">Transmembrane</keyword>
<keyword evidence="2" id="KW-0472">Membrane</keyword>
<dbReference type="EMBL" id="CP157762">
    <property type="protein sequence ID" value="XBP92943.1"/>
    <property type="molecule type" value="Genomic_DNA"/>
</dbReference>
<evidence type="ECO:0000313" key="3">
    <source>
        <dbReference type="EMBL" id="XBP92943.1"/>
    </source>
</evidence>
<name>A0AAU8HE26_9ACTN</name>
<evidence type="ECO:0000256" key="1">
    <source>
        <dbReference type="SAM" id="MobiDB-lite"/>
    </source>
</evidence>
<accession>A0AAU8HE26</accession>
<protein>
    <recommendedName>
        <fullName evidence="5">DUF2637 domain-containing protein</fullName>
    </recommendedName>
</protein>
<feature type="transmembrane region" description="Helical" evidence="2">
    <location>
        <begin position="77"/>
        <end position="97"/>
    </location>
</feature>
<feature type="compositionally biased region" description="Gly residues" evidence="1">
    <location>
        <begin position="341"/>
        <end position="351"/>
    </location>
</feature>
<dbReference type="EMBL" id="CP159342">
    <property type="protein sequence ID" value="XCH73640.1"/>
    <property type="molecule type" value="Genomic_DNA"/>
</dbReference>
<sequence length="432" mass="47610">MKLISRTPRLSPAELAQLETARIRAEDERRRLAADFARDQAAAAREERRRTEREHVRAERKRRKAREKARARRRRQLAHLATTGRTVAPLLVVNAATVGGQLAYTYDQTPATWPTPVRVAVAVGVATAAESVALYVGWHAHDALLKRAYGTAARLRRASYAIALVMAAVNYSHFTKGPLDPTALAVILGVLSSLSPWLWGLHTRRAQHVQLVREDLVDETGAVFGPDRRRAFPVRSWQARRWSIDNNVRDPKMAWNGYKAEREAKRAAARPGRWGTAWAGLRGRAEVVRSTPAPVDENDPGIRQCRKVQREMAAARESIMPRLARIVLADRLANLRPAGGQPIGQAGGQRVNGGRPPAAPDPDGQQPVPPPSAPEPPPPPADSATARVAAAYDELVAELRRPPSGRQVARRAGVSKTTANDWLNEHRRKQGN</sequence>
<feature type="region of interest" description="Disordered" evidence="1">
    <location>
        <begin position="338"/>
        <end position="432"/>
    </location>
</feature>
<dbReference type="RefSeq" id="WP_350932567.1">
    <property type="nucleotide sequence ID" value="NZ_CP157762.1"/>
</dbReference>
<keyword evidence="2" id="KW-1133">Transmembrane helix</keyword>
<gene>
    <name evidence="4" type="ORF">ABUL08_25720</name>
    <name evidence="3" type="ORF">VK199_25640</name>
</gene>